<accession>Q2J4M6</accession>
<dbReference type="HOGENOM" id="CLU_1832238_0_0_11"/>
<proteinExistence type="predicted"/>
<reference evidence="1 2" key="1">
    <citation type="journal article" date="2007" name="Genome Res.">
        <title>Genome characteristics of facultatively symbiotic Frankia sp. strains reflect host range and host plant biogeography.</title>
        <authorList>
            <person name="Normand P."/>
            <person name="Lapierre P."/>
            <person name="Tisa L.S."/>
            <person name="Gogarten J.P."/>
            <person name="Alloisio N."/>
            <person name="Bagnarol E."/>
            <person name="Bassi C.A."/>
            <person name="Berry A.M."/>
            <person name="Bickhart D.M."/>
            <person name="Choisne N."/>
            <person name="Couloux A."/>
            <person name="Cournoyer B."/>
            <person name="Cruveiller S."/>
            <person name="Daubin V."/>
            <person name="Demange N."/>
            <person name="Francino M.P."/>
            <person name="Goltsman E."/>
            <person name="Huang Y."/>
            <person name="Kopp O.R."/>
            <person name="Labarre L."/>
            <person name="Lapidus A."/>
            <person name="Lavire C."/>
            <person name="Marechal J."/>
            <person name="Martinez M."/>
            <person name="Mastronunzio J.E."/>
            <person name="Mullin B.C."/>
            <person name="Niemann J."/>
            <person name="Pujic P."/>
            <person name="Rawnsley T."/>
            <person name="Rouy Z."/>
            <person name="Schenowitz C."/>
            <person name="Sellstedt A."/>
            <person name="Tavares F."/>
            <person name="Tomkins J.P."/>
            <person name="Vallenet D."/>
            <person name="Valverde C."/>
            <person name="Wall L.G."/>
            <person name="Wang Y."/>
            <person name="Medigue C."/>
            <person name="Benson D.R."/>
        </authorList>
    </citation>
    <scope>NUCLEOTIDE SEQUENCE [LARGE SCALE GENOMIC DNA]</scope>
    <source>
        <strain evidence="2">DSM 45818 / CECT 9043 / CcI3</strain>
    </source>
</reference>
<organism evidence="1 2">
    <name type="scientific">Frankia casuarinae (strain DSM 45818 / CECT 9043 / HFP020203 / CcI3)</name>
    <dbReference type="NCBI Taxonomy" id="106370"/>
    <lineage>
        <taxon>Bacteria</taxon>
        <taxon>Bacillati</taxon>
        <taxon>Actinomycetota</taxon>
        <taxon>Actinomycetes</taxon>
        <taxon>Frankiales</taxon>
        <taxon>Frankiaceae</taxon>
        <taxon>Frankia</taxon>
    </lineage>
</organism>
<accession>A0A1X1PWH1</accession>
<protein>
    <recommendedName>
        <fullName evidence="3">Lipoprotein</fullName>
    </recommendedName>
</protein>
<dbReference type="AlphaFoldDB" id="Q2J4M6"/>
<dbReference type="eggNOG" id="ENOG502ZJID">
    <property type="taxonomic scope" value="Bacteria"/>
</dbReference>
<dbReference type="EMBL" id="CP000249">
    <property type="protein sequence ID" value="ABD13766.1"/>
    <property type="molecule type" value="Genomic_DNA"/>
</dbReference>
<keyword evidence="2" id="KW-1185">Reference proteome</keyword>
<dbReference type="RefSeq" id="WP_011438774.1">
    <property type="nucleotide sequence ID" value="NC_007777.1"/>
</dbReference>
<dbReference type="OrthoDB" id="3216655at2"/>
<evidence type="ECO:0008006" key="3">
    <source>
        <dbReference type="Google" id="ProtNLM"/>
    </source>
</evidence>
<dbReference type="KEGG" id="fra:Francci3_4420"/>
<evidence type="ECO:0000313" key="1">
    <source>
        <dbReference type="EMBL" id="ABD13766.1"/>
    </source>
</evidence>
<sequence length="149" mass="16124">MRTPHLLRRLPFRRLAAALAAAVVVGLGLSGCERPTPLVTMESGGHFVRTNAAQYERDGTVIQKSVSPPHITVRPGSAINIDVPTSVADRGYFLVLGRERVTDKISETHYRYVPAKNTPALLVVFALPEAGSSSDQASGSWPFLVTFKP</sequence>
<dbReference type="Proteomes" id="UP000001937">
    <property type="component" value="Chromosome"/>
</dbReference>
<dbReference type="PROSITE" id="PS51257">
    <property type="entry name" value="PROKAR_LIPOPROTEIN"/>
    <property type="match status" value="1"/>
</dbReference>
<dbReference type="STRING" id="106370.Francci3_4420"/>
<name>Q2J4M6_FRACC</name>
<evidence type="ECO:0000313" key="2">
    <source>
        <dbReference type="Proteomes" id="UP000001937"/>
    </source>
</evidence>
<gene>
    <name evidence="1" type="ordered locus">Francci3_4420</name>
</gene>